<evidence type="ECO:0000313" key="2">
    <source>
        <dbReference type="EMBL" id="KFD63818.1"/>
    </source>
</evidence>
<dbReference type="AlphaFoldDB" id="A0A085M632"/>
<dbReference type="EMBL" id="KL363225">
    <property type="protein sequence ID" value="KFD52678.1"/>
    <property type="molecule type" value="Genomic_DNA"/>
</dbReference>
<keyword evidence="3" id="KW-1185">Reference proteome</keyword>
<gene>
    <name evidence="1" type="ORF">M513_06525</name>
    <name evidence="2" type="ORF">M514_06525</name>
</gene>
<proteinExistence type="predicted"/>
<sequence>MMRPSYPTSRLVEQPDTSGACRWVRTPDPWYGMESPSLTSRPLRRAYIIATDLIAGNVSACVACKNLFGFITTLKEENVEGNPGTD</sequence>
<protein>
    <submittedName>
        <fullName evidence="1">Uncharacterized protein</fullName>
    </submittedName>
</protein>
<name>A0A085M632_9BILA</name>
<evidence type="ECO:0000313" key="3">
    <source>
        <dbReference type="Proteomes" id="UP000030764"/>
    </source>
</evidence>
<dbReference type="Proteomes" id="UP000030764">
    <property type="component" value="Unassembled WGS sequence"/>
</dbReference>
<evidence type="ECO:0000313" key="1">
    <source>
        <dbReference type="EMBL" id="KFD52678.1"/>
    </source>
</evidence>
<dbReference type="EMBL" id="KL367565">
    <property type="protein sequence ID" value="KFD63818.1"/>
    <property type="molecule type" value="Genomic_DNA"/>
</dbReference>
<dbReference type="Proteomes" id="UP000030758">
    <property type="component" value="Unassembled WGS sequence"/>
</dbReference>
<organism evidence="1 3">
    <name type="scientific">Trichuris suis</name>
    <name type="common">pig whipworm</name>
    <dbReference type="NCBI Taxonomy" id="68888"/>
    <lineage>
        <taxon>Eukaryota</taxon>
        <taxon>Metazoa</taxon>
        <taxon>Ecdysozoa</taxon>
        <taxon>Nematoda</taxon>
        <taxon>Enoplea</taxon>
        <taxon>Dorylaimia</taxon>
        <taxon>Trichinellida</taxon>
        <taxon>Trichuridae</taxon>
        <taxon>Trichuris</taxon>
    </lineage>
</organism>
<accession>A0A085M632</accession>
<reference evidence="1 3" key="1">
    <citation type="journal article" date="2014" name="Nat. Genet.">
        <title>Genome and transcriptome of the porcine whipworm Trichuris suis.</title>
        <authorList>
            <person name="Jex A.R."/>
            <person name="Nejsum P."/>
            <person name="Schwarz E.M."/>
            <person name="Hu L."/>
            <person name="Young N.D."/>
            <person name="Hall R.S."/>
            <person name="Korhonen P.K."/>
            <person name="Liao S."/>
            <person name="Thamsborg S."/>
            <person name="Xia J."/>
            <person name="Xu P."/>
            <person name="Wang S."/>
            <person name="Scheerlinck J.P."/>
            <person name="Hofmann A."/>
            <person name="Sternberg P.W."/>
            <person name="Wang J."/>
            <person name="Gasser R.B."/>
        </authorList>
    </citation>
    <scope>NUCLEOTIDE SEQUENCE [LARGE SCALE GENOMIC DNA]</scope>
    <source>
        <strain evidence="2">DCEP-RM93F</strain>
        <strain evidence="1">DCEP-RM93M</strain>
    </source>
</reference>